<dbReference type="Proteomes" id="UP000475862">
    <property type="component" value="Unassembled WGS sequence"/>
</dbReference>
<reference evidence="1 2" key="1">
    <citation type="submission" date="2019-08" db="EMBL/GenBank/DDBJ databases">
        <title>The genome of the soybean aphid Biotype 1, its phylome, world population structure and adaptation to the North American continent.</title>
        <authorList>
            <person name="Giordano R."/>
            <person name="Donthu R.K."/>
            <person name="Hernandez A.G."/>
            <person name="Wright C.L."/>
            <person name="Zimin A.V."/>
        </authorList>
    </citation>
    <scope>NUCLEOTIDE SEQUENCE [LARGE SCALE GENOMIC DNA]</scope>
    <source>
        <tissue evidence="1">Whole aphids</tissue>
    </source>
</reference>
<protein>
    <submittedName>
        <fullName evidence="1">Uncharacterized protein</fullName>
    </submittedName>
</protein>
<gene>
    <name evidence="1" type="ORF">AGLY_014126</name>
</gene>
<name>A0A6G0T4U6_APHGL</name>
<dbReference type="AlphaFoldDB" id="A0A6G0T4U6"/>
<evidence type="ECO:0000313" key="2">
    <source>
        <dbReference type="Proteomes" id="UP000475862"/>
    </source>
</evidence>
<comment type="caution">
    <text evidence="1">The sequence shown here is derived from an EMBL/GenBank/DDBJ whole genome shotgun (WGS) entry which is preliminary data.</text>
</comment>
<organism evidence="1 2">
    <name type="scientific">Aphis glycines</name>
    <name type="common">Soybean aphid</name>
    <dbReference type="NCBI Taxonomy" id="307491"/>
    <lineage>
        <taxon>Eukaryota</taxon>
        <taxon>Metazoa</taxon>
        <taxon>Ecdysozoa</taxon>
        <taxon>Arthropoda</taxon>
        <taxon>Hexapoda</taxon>
        <taxon>Insecta</taxon>
        <taxon>Pterygota</taxon>
        <taxon>Neoptera</taxon>
        <taxon>Paraneoptera</taxon>
        <taxon>Hemiptera</taxon>
        <taxon>Sternorrhyncha</taxon>
        <taxon>Aphidomorpha</taxon>
        <taxon>Aphidoidea</taxon>
        <taxon>Aphididae</taxon>
        <taxon>Aphidini</taxon>
        <taxon>Aphis</taxon>
        <taxon>Aphis</taxon>
    </lineage>
</organism>
<evidence type="ECO:0000313" key="1">
    <source>
        <dbReference type="EMBL" id="KAE9525599.1"/>
    </source>
</evidence>
<dbReference type="EMBL" id="VYZN01000059">
    <property type="protein sequence ID" value="KAE9525599.1"/>
    <property type="molecule type" value="Genomic_DNA"/>
</dbReference>
<sequence length="188" mass="22083">MATIRNTRNVHMVNGYESNRHQMWGPVEFSKLLPVGTEKILISTLQQFKKKSGQVSNALLYSYSQTYGKSCIKFSILIATYTKLFIKKTYGKLCVEFFNYRYKYNQFYEFSTIKLLLILTYFLSINSSKKGHTGGRLTNKDYIYGSPKQKDWETLFLKMFLEQNKIKINNYNVFGGAHYLFEDLTKIK</sequence>
<accession>A0A6G0T4U6</accession>
<keyword evidence="2" id="KW-1185">Reference proteome</keyword>
<proteinExistence type="predicted"/>